<feature type="region of interest" description="Disordered" evidence="1">
    <location>
        <begin position="195"/>
        <end position="215"/>
    </location>
</feature>
<organism evidence="3 4">
    <name type="scientific">Streptomyces albiaxialis</name>
    <dbReference type="NCBI Taxonomy" id="329523"/>
    <lineage>
        <taxon>Bacteria</taxon>
        <taxon>Bacillati</taxon>
        <taxon>Actinomycetota</taxon>
        <taxon>Actinomycetes</taxon>
        <taxon>Kitasatosporales</taxon>
        <taxon>Streptomycetaceae</taxon>
        <taxon>Streptomyces</taxon>
    </lineage>
</organism>
<dbReference type="InterPro" id="IPR037523">
    <property type="entry name" value="VOC_core"/>
</dbReference>
<gene>
    <name evidence="3" type="ORF">GCM10009801_27510</name>
</gene>
<sequence length="215" mass="24119">MTHHHTQTTVQNMICTAEHTSPAPSVAELGHVGLRCHDLSRQLAFYTDVLGLTVTDHDERLGIWFLSARPDTEHHELLLAGGRDAPVGVKLVQQVSFRCARFEDVLGFHRRFREHDVRLDMIVSHGNAIGVYFYDPEGNRCEVYWRTGLVARQPFVEHIDIETDPEELLDAVRASVERHGATGFTEESYRAWTREQARAPQGAAGAARAAGEVPE</sequence>
<dbReference type="EMBL" id="BAAAPE010000007">
    <property type="protein sequence ID" value="GAA2073922.1"/>
    <property type="molecule type" value="Genomic_DNA"/>
</dbReference>
<accession>A0ABN2VVH5</accession>
<feature type="domain" description="VOC" evidence="2">
    <location>
        <begin position="28"/>
        <end position="146"/>
    </location>
</feature>
<evidence type="ECO:0000259" key="2">
    <source>
        <dbReference type="PROSITE" id="PS51819"/>
    </source>
</evidence>
<evidence type="ECO:0000256" key="1">
    <source>
        <dbReference type="SAM" id="MobiDB-lite"/>
    </source>
</evidence>
<comment type="caution">
    <text evidence="3">The sequence shown here is derived from an EMBL/GenBank/DDBJ whole genome shotgun (WGS) entry which is preliminary data.</text>
</comment>
<dbReference type="Gene3D" id="3.10.180.10">
    <property type="entry name" value="2,3-Dihydroxybiphenyl 1,2-Dioxygenase, domain 1"/>
    <property type="match status" value="1"/>
</dbReference>
<feature type="compositionally biased region" description="Low complexity" evidence="1">
    <location>
        <begin position="198"/>
        <end position="215"/>
    </location>
</feature>
<keyword evidence="4" id="KW-1185">Reference proteome</keyword>
<evidence type="ECO:0000313" key="3">
    <source>
        <dbReference type="EMBL" id="GAA2073922.1"/>
    </source>
</evidence>
<dbReference type="PROSITE" id="PS51819">
    <property type="entry name" value="VOC"/>
    <property type="match status" value="1"/>
</dbReference>
<dbReference type="PANTHER" id="PTHR43279:SF1">
    <property type="entry name" value="CATECHOL-2,3-DIOXYGENASE"/>
    <property type="match status" value="1"/>
</dbReference>
<dbReference type="InterPro" id="IPR004360">
    <property type="entry name" value="Glyas_Fos-R_dOase_dom"/>
</dbReference>
<dbReference type="PANTHER" id="PTHR43279">
    <property type="entry name" value="CATECHOL-2,3-DIOXYGENASE"/>
    <property type="match status" value="1"/>
</dbReference>
<name>A0ABN2VVH5_9ACTN</name>
<evidence type="ECO:0000313" key="4">
    <source>
        <dbReference type="Proteomes" id="UP001500016"/>
    </source>
</evidence>
<protein>
    <recommendedName>
        <fullName evidence="2">VOC domain-containing protein</fullName>
    </recommendedName>
</protein>
<dbReference type="Proteomes" id="UP001500016">
    <property type="component" value="Unassembled WGS sequence"/>
</dbReference>
<reference evidence="3 4" key="1">
    <citation type="journal article" date="2019" name="Int. J. Syst. Evol. Microbiol.">
        <title>The Global Catalogue of Microorganisms (GCM) 10K type strain sequencing project: providing services to taxonomists for standard genome sequencing and annotation.</title>
        <authorList>
            <consortium name="The Broad Institute Genomics Platform"/>
            <consortium name="The Broad Institute Genome Sequencing Center for Infectious Disease"/>
            <person name="Wu L."/>
            <person name="Ma J."/>
        </authorList>
    </citation>
    <scope>NUCLEOTIDE SEQUENCE [LARGE SCALE GENOMIC DNA]</scope>
    <source>
        <strain evidence="3 4">JCM 15478</strain>
    </source>
</reference>
<dbReference type="SUPFAM" id="SSF54593">
    <property type="entry name" value="Glyoxalase/Bleomycin resistance protein/Dihydroxybiphenyl dioxygenase"/>
    <property type="match status" value="1"/>
</dbReference>
<dbReference type="Pfam" id="PF00903">
    <property type="entry name" value="Glyoxalase"/>
    <property type="match status" value="1"/>
</dbReference>
<dbReference type="InterPro" id="IPR029068">
    <property type="entry name" value="Glyas_Bleomycin-R_OHBP_Dase"/>
</dbReference>
<proteinExistence type="predicted"/>